<dbReference type="PANTHER" id="PTHR33175">
    <property type="entry name" value="DNA-BINDING PROTEIN HU"/>
    <property type="match status" value="1"/>
</dbReference>
<organism evidence="6 7">
    <name type="scientific">Segatella copri</name>
    <dbReference type="NCBI Taxonomy" id="165179"/>
    <lineage>
        <taxon>Bacteria</taxon>
        <taxon>Pseudomonadati</taxon>
        <taxon>Bacteroidota</taxon>
        <taxon>Bacteroidia</taxon>
        <taxon>Bacteroidales</taxon>
        <taxon>Prevotellaceae</taxon>
        <taxon>Segatella</taxon>
    </lineage>
</organism>
<dbReference type="PANTHER" id="PTHR33175:SF2">
    <property type="entry name" value="INTEGRATION HOST FACTOR SUBUNIT ALPHA"/>
    <property type="match status" value="1"/>
</dbReference>
<reference evidence="6 7" key="1">
    <citation type="submission" date="2019-09" db="EMBL/GenBank/DDBJ databases">
        <title>Distinct polysaccharide growth profiles of human intestinal Prevotella copri isolates.</title>
        <authorList>
            <person name="Fehlner-Peach H."/>
            <person name="Magnabosco C."/>
            <person name="Raghavan V."/>
            <person name="Scher J.U."/>
            <person name="Tett A."/>
            <person name="Cox L.M."/>
            <person name="Gottsegen C."/>
            <person name="Watters A."/>
            <person name="Wiltshire- Gordon J.D."/>
            <person name="Segata N."/>
            <person name="Bonneau R."/>
            <person name="Littman D.R."/>
        </authorList>
    </citation>
    <scope>NUCLEOTIDE SEQUENCE [LARGE SCALE GENOMIC DNA]</scope>
    <source>
        <strain evidence="7">iAQ1173</strain>
    </source>
</reference>
<feature type="transmembrane region" description="Helical" evidence="5">
    <location>
        <begin position="301"/>
        <end position="322"/>
    </location>
</feature>
<gene>
    <name evidence="6" type="ORF">F7D20_07210</name>
</gene>
<keyword evidence="2" id="KW-0238">DNA-binding</keyword>
<dbReference type="InterPro" id="IPR010992">
    <property type="entry name" value="IHF-like_DNA-bd_dom_sf"/>
</dbReference>
<proteinExistence type="inferred from homology"/>
<dbReference type="Gene3D" id="4.10.520.10">
    <property type="entry name" value="IHF-like DNA-binding proteins"/>
    <property type="match status" value="1"/>
</dbReference>
<comment type="similarity">
    <text evidence="1 3">Belongs to the bacterial histone-like protein family.</text>
</comment>
<evidence type="ECO:0000256" key="5">
    <source>
        <dbReference type="SAM" id="Phobius"/>
    </source>
</evidence>
<keyword evidence="5" id="KW-0472">Membrane</keyword>
<accession>A0A6A7WBN4</accession>
<feature type="region of interest" description="Disordered" evidence="4">
    <location>
        <begin position="253"/>
        <end position="289"/>
    </location>
</feature>
<keyword evidence="5" id="KW-1133">Transmembrane helix</keyword>
<dbReference type="SUPFAM" id="SSF47729">
    <property type="entry name" value="IHF-like DNA-binding proteins"/>
    <property type="match status" value="1"/>
</dbReference>
<dbReference type="EMBL" id="VZAD01000059">
    <property type="protein sequence ID" value="MQP11748.1"/>
    <property type="molecule type" value="Genomic_DNA"/>
</dbReference>
<evidence type="ECO:0000256" key="2">
    <source>
        <dbReference type="ARBA" id="ARBA00023125"/>
    </source>
</evidence>
<dbReference type="RefSeq" id="WP_158463440.1">
    <property type="nucleotide sequence ID" value="NZ_VZAD01000059.1"/>
</dbReference>
<evidence type="ECO:0000256" key="4">
    <source>
        <dbReference type="SAM" id="MobiDB-lite"/>
    </source>
</evidence>
<protein>
    <recommendedName>
        <fullName evidence="8">HU family DNA-binding protein</fullName>
    </recommendedName>
</protein>
<dbReference type="GO" id="GO:0030527">
    <property type="term" value="F:structural constituent of chromatin"/>
    <property type="evidence" value="ECO:0007669"/>
    <property type="project" value="InterPro"/>
</dbReference>
<dbReference type="SMART" id="SM00411">
    <property type="entry name" value="BHL"/>
    <property type="match status" value="1"/>
</dbReference>
<evidence type="ECO:0008006" key="8">
    <source>
        <dbReference type="Google" id="ProtNLM"/>
    </source>
</evidence>
<evidence type="ECO:0000256" key="1">
    <source>
        <dbReference type="ARBA" id="ARBA00010529"/>
    </source>
</evidence>
<feature type="region of interest" description="Disordered" evidence="4">
    <location>
        <begin position="124"/>
        <end position="161"/>
    </location>
</feature>
<dbReference type="AlphaFoldDB" id="A0A6A7WBN4"/>
<evidence type="ECO:0000313" key="7">
    <source>
        <dbReference type="Proteomes" id="UP000384372"/>
    </source>
</evidence>
<keyword evidence="5" id="KW-0812">Transmembrane</keyword>
<dbReference type="OrthoDB" id="9811567at2"/>
<name>A0A6A7WBN4_9BACT</name>
<dbReference type="Proteomes" id="UP000384372">
    <property type="component" value="Unassembled WGS sequence"/>
</dbReference>
<dbReference type="Pfam" id="PF00216">
    <property type="entry name" value="Bac_DNA_binding"/>
    <property type="match status" value="1"/>
</dbReference>
<evidence type="ECO:0000313" key="6">
    <source>
        <dbReference type="EMBL" id="MQP11748.1"/>
    </source>
</evidence>
<comment type="caution">
    <text evidence="6">The sequence shown here is derived from an EMBL/GenBank/DDBJ whole genome shotgun (WGS) entry which is preliminary data.</text>
</comment>
<dbReference type="GO" id="GO:0003677">
    <property type="term" value="F:DNA binding"/>
    <property type="evidence" value="ECO:0007669"/>
    <property type="project" value="UniProtKB-KW"/>
</dbReference>
<sequence>MNRSSMSILARILAEKNNMTISEAEAFIKQMFDVANGVMQSDKQLKIRWLGTFKVTSVKDRESVDVNTGERIIIGGRDKITFTPDNILKEIVNKPFAQFETVVVNDGVDFSEIDRKFAFEAKEEVSAPSDEQQIAEESETSPVDKAESIPAVAEMSDESELKEDVVSGVTVQVEDLSVVSEEAEVPVSEIKEKEQLVADAQESEQPVSKVREPELPDAVNLSEQSVAEVKEPEQPVVKEVLVQSVTASSVQEETVVSRPEKMAPVSQTKQAVPVGNPENTVEEDDEESSSDRKHYFMLPRYVISVAVILILLLIGGIGWFAFNYGKMQAQRNHLALQLEEMQKVRMAKDSLAQAQKDDLRTKALQDSARLAQSAEVLNGVDEQNAAAQSDSLRKAVAAKEIVSKQQTEVAKQKALKEAKQKVEVQAVSKYDADPRVRTGAYRILGVDHSIVAKSGQTLSSISKLYLGPGMECYLEAVNGGAIDVKAGQKIHIPKLALKKKK</sequence>
<dbReference type="InterPro" id="IPR000119">
    <property type="entry name" value="Hist_DNA-bd"/>
</dbReference>
<keyword evidence="7" id="KW-1185">Reference proteome</keyword>
<evidence type="ECO:0000256" key="3">
    <source>
        <dbReference type="RuleBase" id="RU003939"/>
    </source>
</evidence>
<dbReference type="GO" id="GO:0005829">
    <property type="term" value="C:cytosol"/>
    <property type="evidence" value="ECO:0007669"/>
    <property type="project" value="TreeGrafter"/>
</dbReference>